<dbReference type="Proteomes" id="UP000564964">
    <property type="component" value="Unassembled WGS sequence"/>
</dbReference>
<keyword evidence="2" id="KW-0255">Endonuclease</keyword>
<dbReference type="GO" id="GO:0001682">
    <property type="term" value="P:tRNA 5'-leader removal"/>
    <property type="evidence" value="ECO:0007669"/>
    <property type="project" value="UniProtKB-UniRule"/>
</dbReference>
<dbReference type="Proteomes" id="UP000678237">
    <property type="component" value="Unassembled WGS sequence"/>
</dbReference>
<comment type="function">
    <text evidence="2">Part of ribonuclease P, a protein complex that generates mature tRNA molecules by cleaving their 5'-ends.</text>
</comment>
<evidence type="ECO:0000313" key="3">
    <source>
        <dbReference type="EMBL" id="HIH16074.1"/>
    </source>
</evidence>
<dbReference type="SUPFAM" id="SSF160350">
    <property type="entry name" value="Rnp2-like"/>
    <property type="match status" value="1"/>
</dbReference>
<dbReference type="PANTHER" id="PTHR15441:SF2">
    <property type="entry name" value="RIBONUCLEASE P_MRP PROTEIN SUBUNIT POP5"/>
    <property type="match status" value="1"/>
</dbReference>
<evidence type="ECO:0000313" key="5">
    <source>
        <dbReference type="Proteomes" id="UP000564964"/>
    </source>
</evidence>
<reference evidence="4" key="3">
    <citation type="submission" date="2021-05" db="EMBL/GenBank/DDBJ databases">
        <title>Protein family content uncovers lineage relationships and bacterial pathway maintenance mechanisms in DPANN archaea.</title>
        <authorList>
            <person name="Castelle C.J."/>
            <person name="Meheust R."/>
            <person name="Jaffe A.L."/>
            <person name="Seitz K."/>
            <person name="Gong X."/>
            <person name="Baker B.J."/>
            <person name="Banfield J.F."/>
        </authorList>
    </citation>
    <scope>NUCLEOTIDE SEQUENCE</scope>
    <source>
        <strain evidence="4">RIFCSPLOWO2_01_FULL_58_19</strain>
    </source>
</reference>
<dbReference type="Pfam" id="PF01900">
    <property type="entry name" value="RNase_P_Rpp14"/>
    <property type="match status" value="1"/>
</dbReference>
<proteinExistence type="inferred from homology"/>
<dbReference type="GO" id="GO:0030677">
    <property type="term" value="C:ribonuclease P complex"/>
    <property type="evidence" value="ECO:0007669"/>
    <property type="project" value="UniProtKB-UniRule"/>
</dbReference>
<evidence type="ECO:0000313" key="4">
    <source>
        <dbReference type="EMBL" id="MBS3062330.1"/>
    </source>
</evidence>
<dbReference type="Gene3D" id="3.30.70.3250">
    <property type="entry name" value="Ribonuclease P, Pop5 subunit"/>
    <property type="match status" value="1"/>
</dbReference>
<evidence type="ECO:0000256" key="2">
    <source>
        <dbReference type="HAMAP-Rule" id="MF_00755"/>
    </source>
</evidence>
<dbReference type="EMBL" id="DUGH01000037">
    <property type="protein sequence ID" value="HIH16074.1"/>
    <property type="molecule type" value="Genomic_DNA"/>
</dbReference>
<comment type="catalytic activity">
    <reaction evidence="2">
        <text>Endonucleolytic cleavage of RNA, removing 5'-extranucleotides from tRNA precursor.</text>
        <dbReference type="EC" id="3.1.26.5"/>
    </reaction>
</comment>
<comment type="similarity">
    <text evidence="2">Belongs to the eukaryotic/archaeal RNase P protein component 2 family.</text>
</comment>
<reference evidence="4" key="2">
    <citation type="submission" date="2021-03" db="EMBL/GenBank/DDBJ databases">
        <authorList>
            <person name="Jaffe A."/>
        </authorList>
    </citation>
    <scope>NUCLEOTIDE SEQUENCE</scope>
    <source>
        <strain evidence="4">RIFCSPLOWO2_01_FULL_58_19</strain>
    </source>
</reference>
<comment type="subcellular location">
    <subcellularLocation>
        <location evidence="2">Cytoplasm</location>
    </subcellularLocation>
</comment>
<keyword evidence="2" id="KW-0963">Cytoplasm</keyword>
<dbReference type="EC" id="3.1.26.5" evidence="2"/>
<dbReference type="GO" id="GO:0004526">
    <property type="term" value="F:ribonuclease P activity"/>
    <property type="evidence" value="ECO:0007669"/>
    <property type="project" value="UniProtKB-UniRule"/>
</dbReference>
<dbReference type="InterPro" id="IPR002759">
    <property type="entry name" value="Pop5/Rpp14/Rnp2-like"/>
</dbReference>
<dbReference type="InterPro" id="IPR038085">
    <property type="entry name" value="Rnp2-like_sf"/>
</dbReference>
<gene>
    <name evidence="2" type="primary">rnp2</name>
    <name evidence="3" type="ORF">HA252_01575</name>
    <name evidence="4" type="ORF">J4203_00515</name>
</gene>
<dbReference type="PANTHER" id="PTHR15441">
    <property type="entry name" value="RIBONUCLEASE P PROTEIN SUBUNIT P14"/>
    <property type="match status" value="1"/>
</dbReference>
<dbReference type="GO" id="GO:0005737">
    <property type="term" value="C:cytoplasm"/>
    <property type="evidence" value="ECO:0007669"/>
    <property type="project" value="UniProtKB-SubCell"/>
</dbReference>
<accession>A0A7J4JFJ7</accession>
<keyword evidence="2" id="KW-0540">Nuclease</keyword>
<sequence length="114" mass="12567">MKNAKQSMNPIPASYRGKKRYVSFSLSAKERLSEPDVGHAVWETFLHLYGEVGTARQKLWLMGFDSKKSVGVVRCALEHLDEVKAGLLFVKQVDGKPVIPKLLGVSGSIGKVKP</sequence>
<dbReference type="AlphaFoldDB" id="A0A7J4JFJ7"/>
<evidence type="ECO:0000256" key="1">
    <source>
        <dbReference type="ARBA" id="ARBA00022694"/>
    </source>
</evidence>
<dbReference type="HAMAP" id="MF_00755">
    <property type="entry name" value="RNase_P_2"/>
    <property type="match status" value="1"/>
</dbReference>
<comment type="subunit">
    <text evidence="2">Consists of a catalytic RNA component and at least 4-5 protein subunits.</text>
</comment>
<organism evidence="3 5">
    <name type="scientific">Candidatus Iainarchaeum sp</name>
    <dbReference type="NCBI Taxonomy" id="3101447"/>
    <lineage>
        <taxon>Archaea</taxon>
        <taxon>Candidatus Iainarchaeota</taxon>
        <taxon>Candidatus Iainarchaeia</taxon>
        <taxon>Candidatus Iainarchaeales</taxon>
        <taxon>Candidatus Iainarchaeaceae</taxon>
        <taxon>Candidatus Iainarchaeum</taxon>
    </lineage>
</organism>
<name>A0A7J4JFJ7_9ARCH</name>
<keyword evidence="2" id="KW-0378">Hydrolase</keyword>
<dbReference type="EMBL" id="JAGVWE010000002">
    <property type="protein sequence ID" value="MBS3062330.1"/>
    <property type="molecule type" value="Genomic_DNA"/>
</dbReference>
<protein>
    <recommendedName>
        <fullName evidence="2">Ribonuclease P protein component 2</fullName>
        <shortName evidence="2">RNase P component 2</shortName>
        <ecNumber evidence="2">3.1.26.5</ecNumber>
    </recommendedName>
    <alternativeName>
        <fullName evidence="2">Pop5</fullName>
    </alternativeName>
</protein>
<reference evidence="3" key="1">
    <citation type="journal article" date="2020" name="bioRxiv">
        <title>A rank-normalized archaeal taxonomy based on genome phylogeny resolves widespread incomplete and uneven classifications.</title>
        <authorList>
            <person name="Rinke C."/>
            <person name="Chuvochina M."/>
            <person name="Mussig A.J."/>
            <person name="Chaumeil P.-A."/>
            <person name="Waite D.W."/>
            <person name="Whitman W.B."/>
            <person name="Parks D.H."/>
            <person name="Hugenholtz P."/>
        </authorList>
    </citation>
    <scope>NUCLEOTIDE SEQUENCE</scope>
    <source>
        <strain evidence="3">UBA10219</strain>
    </source>
</reference>
<keyword evidence="1 2" id="KW-0819">tRNA processing</keyword>
<comment type="caution">
    <text evidence="3">The sequence shown here is derived from an EMBL/GenBank/DDBJ whole genome shotgun (WGS) entry which is preliminary data.</text>
</comment>